<keyword evidence="2" id="KW-0812">Transmembrane</keyword>
<feature type="non-terminal residue" evidence="4">
    <location>
        <position position="1"/>
    </location>
</feature>
<dbReference type="Pfam" id="PF13355">
    <property type="entry name" value="ARC6-like_IMS"/>
    <property type="match status" value="1"/>
</dbReference>
<reference evidence="4 5" key="1">
    <citation type="submission" date="2020-10" db="EMBL/GenBank/DDBJ databases">
        <authorList>
            <person name="Castelo-Branco R."/>
            <person name="Eusebio N."/>
            <person name="Adriana R."/>
            <person name="Vieira A."/>
            <person name="Brugerolle De Fraissinette N."/>
            <person name="Rezende De Castro R."/>
            <person name="Schneider M.P."/>
            <person name="Vasconcelos V."/>
            <person name="Leao P.N."/>
        </authorList>
    </citation>
    <scope>NUCLEOTIDE SEQUENCE [LARGE SCALE GENOMIC DNA]</scope>
    <source>
        <strain evidence="4 5">LEGE 03274</strain>
    </source>
</reference>
<dbReference type="RefSeq" id="WP_193801272.1">
    <property type="nucleotide sequence ID" value="NZ_JADEWC010000023.1"/>
</dbReference>
<evidence type="ECO:0000256" key="2">
    <source>
        <dbReference type="SAM" id="Phobius"/>
    </source>
</evidence>
<dbReference type="InterPro" id="IPR044685">
    <property type="entry name" value="CPD1-like"/>
</dbReference>
<dbReference type="PANTHER" id="PTHR33925:SF1">
    <property type="entry name" value="PROTEIN ACCUMULATION AND REPLICATION OF CHLOROPLASTS 6, CHLOROPLASTIC"/>
    <property type="match status" value="1"/>
</dbReference>
<proteinExistence type="predicted"/>
<accession>A0ABR9V5G7</accession>
<evidence type="ECO:0000259" key="3">
    <source>
        <dbReference type="Pfam" id="PF13355"/>
    </source>
</evidence>
<feature type="compositionally biased region" description="Acidic residues" evidence="1">
    <location>
        <begin position="19"/>
        <end position="30"/>
    </location>
</feature>
<dbReference type="EMBL" id="JADEWC010000023">
    <property type="protein sequence ID" value="MBE9223133.1"/>
    <property type="molecule type" value="Genomic_DNA"/>
</dbReference>
<dbReference type="InterPro" id="IPR025344">
    <property type="entry name" value="CDP1-like_IMS"/>
</dbReference>
<organism evidence="4 5">
    <name type="scientific">Cyanobacterium stanieri LEGE 03274</name>
    <dbReference type="NCBI Taxonomy" id="1828756"/>
    <lineage>
        <taxon>Bacteria</taxon>
        <taxon>Bacillati</taxon>
        <taxon>Cyanobacteriota</taxon>
        <taxon>Cyanophyceae</taxon>
        <taxon>Oscillatoriophycideae</taxon>
        <taxon>Chroococcales</taxon>
        <taxon>Geminocystaceae</taxon>
        <taxon>Cyanobacterium</taxon>
    </lineage>
</organism>
<feature type="transmembrane region" description="Helical" evidence="2">
    <location>
        <begin position="58"/>
        <end position="79"/>
    </location>
</feature>
<evidence type="ECO:0000313" key="4">
    <source>
        <dbReference type="EMBL" id="MBE9223133.1"/>
    </source>
</evidence>
<keyword evidence="2" id="KW-0472">Membrane</keyword>
<feature type="region of interest" description="Disordered" evidence="1">
    <location>
        <begin position="17"/>
        <end position="38"/>
    </location>
</feature>
<protein>
    <submittedName>
        <fullName evidence="4">ARC6/PARC6 family protein</fullName>
    </submittedName>
</protein>
<sequence length="239" mass="27020">PETEEEESSLVGLSSFLEAEIDQEEDEPEDTSTPNDNLFLYSQEGEKQDRLSSNSSPMLILLVVIILLAIFGALFYRVFNQSRTNELQLSLGQSLIELPEELAVDNQSIPETLSANTALEVVNGWLDAKALATGPDYNLGALENVLADPFLSIWRSNVNNLRSQNAYRRYEHGVTIEEVNLNPQNNLEANVTARVRENSQYFNNGQLNSQQSYDSNLLVRYDLIKINNRWLIRNSQIIP</sequence>
<dbReference type="PANTHER" id="PTHR33925">
    <property type="entry name" value="PLASTID DIVISION PROTEIN CDP1, CHLOROPLASTIC-RELATED"/>
    <property type="match status" value="1"/>
</dbReference>
<keyword evidence="5" id="KW-1185">Reference proteome</keyword>
<feature type="domain" description="Plastid division protein CDP1-like IMS" evidence="3">
    <location>
        <begin position="118"/>
        <end position="232"/>
    </location>
</feature>
<dbReference type="Proteomes" id="UP000654604">
    <property type="component" value="Unassembled WGS sequence"/>
</dbReference>
<comment type="caution">
    <text evidence="4">The sequence shown here is derived from an EMBL/GenBank/DDBJ whole genome shotgun (WGS) entry which is preliminary data.</text>
</comment>
<gene>
    <name evidence="4" type="ORF">IQ215_10545</name>
</gene>
<evidence type="ECO:0000313" key="5">
    <source>
        <dbReference type="Proteomes" id="UP000654604"/>
    </source>
</evidence>
<name>A0ABR9V5G7_9CHRO</name>
<evidence type="ECO:0000256" key="1">
    <source>
        <dbReference type="SAM" id="MobiDB-lite"/>
    </source>
</evidence>
<keyword evidence="2" id="KW-1133">Transmembrane helix</keyword>